<dbReference type="Gene3D" id="3.50.50.60">
    <property type="entry name" value="FAD/NAD(P)-binding domain"/>
    <property type="match status" value="3"/>
</dbReference>
<dbReference type="InterPro" id="IPR017224">
    <property type="entry name" value="Opine_Oxase_asu/HCN_bsu"/>
</dbReference>
<dbReference type="Proteomes" id="UP000183529">
    <property type="component" value="Unassembled WGS sequence"/>
</dbReference>
<organism evidence="4 5">
    <name type="scientific">Paraburkholderia tropica</name>
    <dbReference type="NCBI Taxonomy" id="92647"/>
    <lineage>
        <taxon>Bacteria</taxon>
        <taxon>Pseudomonadati</taxon>
        <taxon>Pseudomonadota</taxon>
        <taxon>Betaproteobacteria</taxon>
        <taxon>Burkholderiales</taxon>
        <taxon>Burkholderiaceae</taxon>
        <taxon>Paraburkholderia</taxon>
    </lineage>
</organism>
<dbReference type="InterPro" id="IPR036188">
    <property type="entry name" value="FAD/NAD-bd_sf"/>
</dbReference>
<evidence type="ECO:0000256" key="1">
    <source>
        <dbReference type="ARBA" id="ARBA00023002"/>
    </source>
</evidence>
<dbReference type="AlphaFoldDB" id="A0AAQ1GFL7"/>
<dbReference type="EMBL" id="FNZM01000007">
    <property type="protein sequence ID" value="SEJ66987.1"/>
    <property type="molecule type" value="Genomic_DNA"/>
</dbReference>
<dbReference type="PRINTS" id="PR00368">
    <property type="entry name" value="FADPNR"/>
</dbReference>
<dbReference type="InterPro" id="IPR041117">
    <property type="entry name" value="SoxA_A3"/>
</dbReference>
<proteinExistence type="predicted"/>
<feature type="domain" description="FAD/NAD(P)-binding" evidence="2">
    <location>
        <begin position="22"/>
        <end position="142"/>
    </location>
</feature>
<dbReference type="InterPro" id="IPR051691">
    <property type="entry name" value="Metab_Enz_Cyan_OpOx_G3PDH"/>
</dbReference>
<dbReference type="CDD" id="cd19946">
    <property type="entry name" value="GlpA-like_Fer2_BFD-like"/>
    <property type="match status" value="1"/>
</dbReference>
<evidence type="ECO:0000313" key="5">
    <source>
        <dbReference type="Proteomes" id="UP000183529"/>
    </source>
</evidence>
<accession>A0AAQ1GFL7</accession>
<evidence type="ECO:0000313" key="4">
    <source>
        <dbReference type="EMBL" id="SEJ66987.1"/>
    </source>
</evidence>
<dbReference type="GO" id="GO:0016491">
    <property type="term" value="F:oxidoreductase activity"/>
    <property type="evidence" value="ECO:0007669"/>
    <property type="project" value="UniProtKB-KW"/>
</dbReference>
<evidence type="ECO:0000259" key="2">
    <source>
        <dbReference type="Pfam" id="PF07992"/>
    </source>
</evidence>
<dbReference type="PRINTS" id="PR00469">
    <property type="entry name" value="PNDRDTASEII"/>
</dbReference>
<dbReference type="PIRSF" id="PIRSF037495">
    <property type="entry name" value="Opine_OX_OoxA/HcnB"/>
    <property type="match status" value="1"/>
</dbReference>
<protein>
    <submittedName>
        <fullName evidence="4">Thioredoxin reductase</fullName>
    </submittedName>
</protein>
<keyword evidence="1" id="KW-0560">Oxidoreductase</keyword>
<dbReference type="Pfam" id="PF07992">
    <property type="entry name" value="Pyr_redox_2"/>
    <property type="match status" value="1"/>
</dbReference>
<dbReference type="Pfam" id="PF17806">
    <property type="entry name" value="SO_alpha_A3"/>
    <property type="match status" value="1"/>
</dbReference>
<dbReference type="SUPFAM" id="SSF51905">
    <property type="entry name" value="FAD/NAD(P)-binding domain"/>
    <property type="match status" value="1"/>
</dbReference>
<dbReference type="InterPro" id="IPR023753">
    <property type="entry name" value="FAD/NAD-binding_dom"/>
</dbReference>
<dbReference type="PANTHER" id="PTHR42949">
    <property type="entry name" value="ANAEROBIC GLYCEROL-3-PHOSPHATE DEHYDROGENASE SUBUNIT B"/>
    <property type="match status" value="1"/>
</dbReference>
<dbReference type="InterPro" id="IPR041854">
    <property type="entry name" value="BFD-like_2Fe2S-bd_dom_sf"/>
</dbReference>
<evidence type="ECO:0000259" key="3">
    <source>
        <dbReference type="Pfam" id="PF17806"/>
    </source>
</evidence>
<sequence>MAVDHTASSAQQADLHRAEPVDLVVVGAGPAGMSAATRAARAGLSVVMIDEQNAVGGQIYRAIERADARRKEILGPDYAAGAAIAEDFVRSGARHLPGATVWQVTRERSVHYLKDGKVGSFAAQRVILASGALERPFPIPGWTLPGVLTAGAAQILLKSAGEVPAAPPVLAGCGPLLYLLGWQYVRAGVPIRALVDTTRHEDRWRAKSHLFAALRAWPFLSKGLQLLRTLRDARVPIYEGADDLAIEGTLGADGTQRAAALTFTSQGRAQRIEADVILLHQGVVPNTQFTQALRAAHRWDPVQLCFTPQTDAWGELDVPGIFVAGDGAGIGGAQAAAQEGTLAALAVASQLGMLDTATREREAHAHRAALARVMRIRPFLDSLYRPRDANRIPADSTIVCRCEEVTAGELRGFVALGCVGPNQAKSFGRCGMGPCQGRLCGLTVTEVIADARKVQPDEVGYYRIRPPIKPITLGELAGE</sequence>
<comment type="caution">
    <text evidence="4">The sequence shown here is derived from an EMBL/GenBank/DDBJ whole genome shotgun (WGS) entry which is preliminary data.</text>
</comment>
<name>A0AAQ1GFL7_9BURK</name>
<reference evidence="4 5" key="1">
    <citation type="submission" date="2016-10" db="EMBL/GenBank/DDBJ databases">
        <authorList>
            <person name="Varghese N."/>
            <person name="Submissions S."/>
        </authorList>
    </citation>
    <scope>NUCLEOTIDE SEQUENCE [LARGE SCALE GENOMIC DNA]</scope>
    <source>
        <strain evidence="4 5">LMG 22274</strain>
    </source>
</reference>
<dbReference type="PANTHER" id="PTHR42949:SF3">
    <property type="entry name" value="ANAEROBIC GLYCEROL-3-PHOSPHATE DEHYDROGENASE SUBUNIT B"/>
    <property type="match status" value="1"/>
</dbReference>
<gene>
    <name evidence="4" type="ORF">SAMN05216550_10784</name>
</gene>
<dbReference type="Gene3D" id="1.10.10.1100">
    <property type="entry name" value="BFD-like [2Fe-2S]-binding domain"/>
    <property type="match status" value="1"/>
</dbReference>
<feature type="domain" description="SoxA A3" evidence="3">
    <location>
        <begin position="402"/>
        <end position="478"/>
    </location>
</feature>
<dbReference type="RefSeq" id="WP_074983503.1">
    <property type="nucleotide sequence ID" value="NZ_CADFGN010000008.1"/>
</dbReference>